<protein>
    <submittedName>
        <fullName evidence="3">Serine/threonine protein phosphatase PrpC</fullName>
    </submittedName>
    <submittedName>
        <fullName evidence="2">Serine/threonine-protein phosphatase</fullName>
    </submittedName>
</protein>
<evidence type="ECO:0000313" key="3">
    <source>
        <dbReference type="EMBL" id="SEQ97348.1"/>
    </source>
</evidence>
<proteinExistence type="predicted"/>
<feature type="domain" description="PPM-type phosphatase" evidence="1">
    <location>
        <begin position="4"/>
        <end position="280"/>
    </location>
</feature>
<dbReference type="EMBL" id="FOGJ01000001">
    <property type="protein sequence ID" value="SEQ97348.1"/>
    <property type="molecule type" value="Genomic_DNA"/>
</dbReference>
<dbReference type="Gene3D" id="3.60.40.10">
    <property type="entry name" value="PPM-type phosphatase domain"/>
    <property type="match status" value="1"/>
</dbReference>
<dbReference type="RefSeq" id="WP_022759081.1">
    <property type="nucleotide sequence ID" value="NZ_CM009896.1"/>
</dbReference>
<dbReference type="InterPro" id="IPR036457">
    <property type="entry name" value="PPM-type-like_dom_sf"/>
</dbReference>
<gene>
    <name evidence="2" type="ORF">CPT75_11395</name>
    <name evidence="3" type="ORF">SAMN04487884_10123</name>
</gene>
<evidence type="ECO:0000313" key="4">
    <source>
        <dbReference type="Proteomes" id="UP000182584"/>
    </source>
</evidence>
<reference evidence="3 4" key="1">
    <citation type="submission" date="2016-10" db="EMBL/GenBank/DDBJ databases">
        <authorList>
            <person name="de Groot N.N."/>
        </authorList>
    </citation>
    <scope>NUCLEOTIDE SEQUENCE [LARGE SCALE GENOMIC DNA]</scope>
    <source>
        <strain evidence="3 4">AR40</strain>
    </source>
</reference>
<sequence>MFFTTGLVTDKGTVKEINQDAMMLKVAMTKEHGRIAFGLVCDGCGGLSFGEIASASYVRRMEDWFYNELPGILTNEDDTRKLDESSDNRYDPIELIKGNWTYISTQMNERLMEYGIQKRASVGTTVCMIIIIGREYLAMNIGDSRIYKYTNKKVSCITHDHSYVQKQMDEGRMTLKEAQISPMKSVLLQCIGAVGALDPYFSRGIIGRDESFLLCCDGFWRKTTPNDMVRIMNVSGYDKNSDLSSGKDLDNKIESVLKDHIEKLKYEGEKDNISAILIRARDAI</sequence>
<dbReference type="EMBL" id="NXNG01000001">
    <property type="protein sequence ID" value="PWT27656.1"/>
    <property type="molecule type" value="Genomic_DNA"/>
</dbReference>
<dbReference type="SUPFAM" id="SSF81606">
    <property type="entry name" value="PP2C-like"/>
    <property type="match status" value="1"/>
</dbReference>
<dbReference type="Proteomes" id="UP000245488">
    <property type="component" value="Chromosome"/>
</dbReference>
<evidence type="ECO:0000313" key="2">
    <source>
        <dbReference type="EMBL" id="PWT27656.1"/>
    </source>
</evidence>
<dbReference type="PROSITE" id="PS51746">
    <property type="entry name" value="PPM_2"/>
    <property type="match status" value="1"/>
</dbReference>
<evidence type="ECO:0000259" key="1">
    <source>
        <dbReference type="PROSITE" id="PS51746"/>
    </source>
</evidence>
<keyword evidence="5" id="KW-1185">Reference proteome</keyword>
<dbReference type="OrthoDB" id="9801841at2"/>
<dbReference type="AlphaFoldDB" id="A0A1H9KE47"/>
<dbReference type="eggNOG" id="COG0631">
    <property type="taxonomic scope" value="Bacteria"/>
</dbReference>
<organism evidence="3 4">
    <name type="scientific">Butyrivibrio fibrisolvens</name>
    <dbReference type="NCBI Taxonomy" id="831"/>
    <lineage>
        <taxon>Bacteria</taxon>
        <taxon>Bacillati</taxon>
        <taxon>Bacillota</taxon>
        <taxon>Clostridia</taxon>
        <taxon>Lachnospirales</taxon>
        <taxon>Lachnospiraceae</taxon>
        <taxon>Butyrivibrio</taxon>
    </lineage>
</organism>
<reference evidence="2 5" key="2">
    <citation type="submission" date="2017-09" db="EMBL/GenBank/DDBJ databases">
        <title>High-quality draft genome sequence of Butyrivibrio fibrisolvens INBov1, isolated from cow rumen.</title>
        <authorList>
            <person name="Rodriguez Hernaez J."/>
            <person name="Rivarola M."/>
            <person name="Paniego N."/>
            <person name="Cravero S."/>
            <person name="Ceron Cucchi M."/>
            <person name="Martinez M.C."/>
        </authorList>
    </citation>
    <scope>NUCLEOTIDE SEQUENCE [LARGE SCALE GENOMIC DNA]</scope>
    <source>
        <strain evidence="2 5">INBov1</strain>
    </source>
</reference>
<dbReference type="SMART" id="SM00331">
    <property type="entry name" value="PP2C_SIG"/>
    <property type="match status" value="1"/>
</dbReference>
<dbReference type="CDD" id="cd00143">
    <property type="entry name" value="PP2Cc"/>
    <property type="match status" value="1"/>
</dbReference>
<dbReference type="Pfam" id="PF13672">
    <property type="entry name" value="PP2C_2"/>
    <property type="match status" value="1"/>
</dbReference>
<dbReference type="Proteomes" id="UP000182584">
    <property type="component" value="Unassembled WGS sequence"/>
</dbReference>
<name>A0A1H9KE47_BUTFI</name>
<evidence type="ECO:0000313" key="5">
    <source>
        <dbReference type="Proteomes" id="UP000245488"/>
    </source>
</evidence>
<accession>A0A1H9KE47</accession>
<dbReference type="InterPro" id="IPR001932">
    <property type="entry name" value="PPM-type_phosphatase-like_dom"/>
</dbReference>